<gene>
    <name evidence="8" type="ORF">LRX75_18805</name>
</gene>
<evidence type="ECO:0000256" key="4">
    <source>
        <dbReference type="ARBA" id="ARBA00022759"/>
    </source>
</evidence>
<keyword evidence="2" id="KW-1277">Toxin-antitoxin system</keyword>
<sequence length="65" mass="7361">MPDGFYKDVRDILVTLGFEYQTNAKGSHEKWRSRETGKMLLVPHNLKSRHTANAILKGAGYDGKL</sequence>
<evidence type="ECO:0000256" key="1">
    <source>
        <dbReference type="ARBA" id="ARBA00006620"/>
    </source>
</evidence>
<dbReference type="RefSeq" id="WP_231816203.1">
    <property type="nucleotide sequence ID" value="NZ_JAJOZR010000013.1"/>
</dbReference>
<evidence type="ECO:0000313" key="8">
    <source>
        <dbReference type="EMBL" id="MCD7111090.1"/>
    </source>
</evidence>
<dbReference type="GO" id="GO:0016787">
    <property type="term" value="F:hydrolase activity"/>
    <property type="evidence" value="ECO:0007669"/>
    <property type="project" value="UniProtKB-KW"/>
</dbReference>
<keyword evidence="4" id="KW-0255">Endonuclease</keyword>
<dbReference type="Proteomes" id="UP001139089">
    <property type="component" value="Unassembled WGS sequence"/>
</dbReference>
<dbReference type="AlphaFoldDB" id="A0A9X1NTV5"/>
<comment type="caution">
    <text evidence="8">The sequence shown here is derived from an EMBL/GenBank/DDBJ whole genome shotgun (WGS) entry which is preliminary data.</text>
</comment>
<dbReference type="GO" id="GO:0003729">
    <property type="term" value="F:mRNA binding"/>
    <property type="evidence" value="ECO:0007669"/>
    <property type="project" value="InterPro"/>
</dbReference>
<keyword evidence="7" id="KW-0346">Stress response</keyword>
<reference evidence="8" key="1">
    <citation type="submission" date="2021-12" db="EMBL/GenBank/DDBJ databases">
        <authorList>
            <person name="Li Y."/>
        </authorList>
    </citation>
    <scope>NUCLEOTIDE SEQUENCE</scope>
    <source>
        <strain evidence="8">DKSPLA3</strain>
    </source>
</reference>
<evidence type="ECO:0000256" key="6">
    <source>
        <dbReference type="ARBA" id="ARBA00022884"/>
    </source>
</evidence>
<evidence type="ECO:0000256" key="3">
    <source>
        <dbReference type="ARBA" id="ARBA00022722"/>
    </source>
</evidence>
<evidence type="ECO:0000256" key="7">
    <source>
        <dbReference type="ARBA" id="ARBA00023016"/>
    </source>
</evidence>
<organism evidence="8 9">
    <name type="scientific">Rhizobium quercicola</name>
    <dbReference type="NCBI Taxonomy" id="2901226"/>
    <lineage>
        <taxon>Bacteria</taxon>
        <taxon>Pseudomonadati</taxon>
        <taxon>Pseudomonadota</taxon>
        <taxon>Alphaproteobacteria</taxon>
        <taxon>Hyphomicrobiales</taxon>
        <taxon>Rhizobiaceae</taxon>
        <taxon>Rhizobium/Agrobacterium group</taxon>
        <taxon>Rhizobium</taxon>
    </lineage>
</organism>
<dbReference type="Gene3D" id="3.30.920.30">
    <property type="entry name" value="Hypothetical protein"/>
    <property type="match status" value="1"/>
</dbReference>
<dbReference type="EMBL" id="JAJOZR010000013">
    <property type="protein sequence ID" value="MCD7111090.1"/>
    <property type="molecule type" value="Genomic_DNA"/>
</dbReference>
<accession>A0A9X1NTV5</accession>
<evidence type="ECO:0000256" key="5">
    <source>
        <dbReference type="ARBA" id="ARBA00022801"/>
    </source>
</evidence>
<protein>
    <submittedName>
        <fullName evidence="8">Type II toxin-antitoxin system HicA family toxin</fullName>
    </submittedName>
</protein>
<evidence type="ECO:0000313" key="9">
    <source>
        <dbReference type="Proteomes" id="UP001139089"/>
    </source>
</evidence>
<comment type="similarity">
    <text evidence="1">Belongs to the HicA mRNA interferase family.</text>
</comment>
<dbReference type="SUPFAM" id="SSF54786">
    <property type="entry name" value="YcfA/nrd intein domain"/>
    <property type="match status" value="1"/>
</dbReference>
<proteinExistence type="inferred from homology"/>
<dbReference type="Pfam" id="PF07927">
    <property type="entry name" value="HicA_toxin"/>
    <property type="match status" value="1"/>
</dbReference>
<evidence type="ECO:0000256" key="2">
    <source>
        <dbReference type="ARBA" id="ARBA00022649"/>
    </source>
</evidence>
<keyword evidence="5" id="KW-0378">Hydrolase</keyword>
<keyword evidence="9" id="KW-1185">Reference proteome</keyword>
<keyword evidence="6" id="KW-0694">RNA-binding</keyword>
<dbReference type="InterPro" id="IPR012933">
    <property type="entry name" value="HicA_mRNA_interferase"/>
</dbReference>
<dbReference type="InterPro" id="IPR038570">
    <property type="entry name" value="HicA_sf"/>
</dbReference>
<keyword evidence="3" id="KW-0540">Nuclease</keyword>
<name>A0A9X1NTV5_9HYPH</name>
<dbReference type="GO" id="GO:0004519">
    <property type="term" value="F:endonuclease activity"/>
    <property type="evidence" value="ECO:0007669"/>
    <property type="project" value="UniProtKB-KW"/>
</dbReference>